<accession>A0AAV5LUN1</accession>
<comment type="caution">
    <text evidence="1">The sequence shown here is derived from an EMBL/GenBank/DDBJ whole genome shotgun (WGS) entry which is preliminary data.</text>
</comment>
<keyword evidence="2" id="KW-1185">Reference proteome</keyword>
<reference evidence="1 2" key="1">
    <citation type="journal article" date="2021" name="Commun. Biol.">
        <title>The genome of Shorea leprosula (Dipterocarpaceae) highlights the ecological relevance of drought in aseasonal tropical rainforests.</title>
        <authorList>
            <person name="Ng K.K.S."/>
            <person name="Kobayashi M.J."/>
            <person name="Fawcett J.A."/>
            <person name="Hatakeyama M."/>
            <person name="Paape T."/>
            <person name="Ng C.H."/>
            <person name="Ang C.C."/>
            <person name="Tnah L.H."/>
            <person name="Lee C.T."/>
            <person name="Nishiyama T."/>
            <person name="Sese J."/>
            <person name="O'Brien M.J."/>
            <person name="Copetti D."/>
            <person name="Mohd Noor M.I."/>
            <person name="Ong R.C."/>
            <person name="Putra M."/>
            <person name="Sireger I.Z."/>
            <person name="Indrioko S."/>
            <person name="Kosugi Y."/>
            <person name="Izuno A."/>
            <person name="Isagi Y."/>
            <person name="Lee S.L."/>
            <person name="Shimizu K.K."/>
        </authorList>
    </citation>
    <scope>NUCLEOTIDE SEQUENCE [LARGE SCALE GENOMIC DNA]</scope>
    <source>
        <strain evidence="1">214</strain>
    </source>
</reference>
<name>A0AAV5LUN1_9ROSI</name>
<dbReference type="EMBL" id="BPVZ01000142">
    <property type="protein sequence ID" value="GKV40524.1"/>
    <property type="molecule type" value="Genomic_DNA"/>
</dbReference>
<evidence type="ECO:0000313" key="1">
    <source>
        <dbReference type="EMBL" id="GKV40524.1"/>
    </source>
</evidence>
<organism evidence="1 2">
    <name type="scientific">Rubroshorea leprosula</name>
    <dbReference type="NCBI Taxonomy" id="152421"/>
    <lineage>
        <taxon>Eukaryota</taxon>
        <taxon>Viridiplantae</taxon>
        <taxon>Streptophyta</taxon>
        <taxon>Embryophyta</taxon>
        <taxon>Tracheophyta</taxon>
        <taxon>Spermatophyta</taxon>
        <taxon>Magnoliopsida</taxon>
        <taxon>eudicotyledons</taxon>
        <taxon>Gunneridae</taxon>
        <taxon>Pentapetalae</taxon>
        <taxon>rosids</taxon>
        <taxon>malvids</taxon>
        <taxon>Malvales</taxon>
        <taxon>Dipterocarpaceae</taxon>
        <taxon>Rubroshorea</taxon>
    </lineage>
</organism>
<sequence length="149" mass="17242">MVQLVIFEADPIDSVANDSINDNNIENCNKGIGVKDKIKCLEALSSRIKELEVLAKGDEMMVLRKLEEMEQRDRERRKKHGPVDPYCTFLANHPYKSGHRFSLCKTGDRAWNRGIHNFDSRCSDAIFYKDDFYTMDSKGLIWVIRQKAV</sequence>
<protein>
    <submittedName>
        <fullName evidence="1">Uncharacterized protein</fullName>
    </submittedName>
</protein>
<dbReference type="AlphaFoldDB" id="A0AAV5LUN1"/>
<evidence type="ECO:0000313" key="2">
    <source>
        <dbReference type="Proteomes" id="UP001054252"/>
    </source>
</evidence>
<proteinExistence type="predicted"/>
<gene>
    <name evidence="1" type="ORF">SLEP1_g48157</name>
</gene>
<dbReference type="Proteomes" id="UP001054252">
    <property type="component" value="Unassembled WGS sequence"/>
</dbReference>